<reference evidence="2 3" key="1">
    <citation type="submission" date="2018-10" db="EMBL/GenBank/DDBJ databases">
        <title>Oceanobacillus sp. YLB-02 draft genome.</title>
        <authorList>
            <person name="Yu L."/>
        </authorList>
    </citation>
    <scope>NUCLEOTIDE SEQUENCE [LARGE SCALE GENOMIC DNA]</scope>
    <source>
        <strain evidence="2 3">YLB-02</strain>
    </source>
</reference>
<keyword evidence="3" id="KW-1185">Reference proteome</keyword>
<dbReference type="EMBL" id="RCHR01000005">
    <property type="protein sequence ID" value="RLL42738.1"/>
    <property type="molecule type" value="Genomic_DNA"/>
</dbReference>
<feature type="compositionally biased region" description="Basic and acidic residues" evidence="1">
    <location>
        <begin position="60"/>
        <end position="77"/>
    </location>
</feature>
<sequence length="77" mass="9044">MKRCEQDKTRMDQLGIENKNSRWISSNEELLLVEQKPREKSFIKVMKDKTRQKTKGKVLHKGDEGQSKAENQRKSPS</sequence>
<accession>A0A498DFF1</accession>
<protein>
    <submittedName>
        <fullName evidence="2">Uncharacterized protein</fullName>
    </submittedName>
</protein>
<gene>
    <name evidence="2" type="ORF">D8M04_14385</name>
</gene>
<evidence type="ECO:0000256" key="1">
    <source>
        <dbReference type="SAM" id="MobiDB-lite"/>
    </source>
</evidence>
<proteinExistence type="predicted"/>
<evidence type="ECO:0000313" key="2">
    <source>
        <dbReference type="EMBL" id="RLL42738.1"/>
    </source>
</evidence>
<comment type="caution">
    <text evidence="2">The sequence shown here is derived from an EMBL/GenBank/DDBJ whole genome shotgun (WGS) entry which is preliminary data.</text>
</comment>
<dbReference type="AlphaFoldDB" id="A0A498DFF1"/>
<organism evidence="2 3">
    <name type="scientific">Oceanobacillus piezotolerans</name>
    <dbReference type="NCBI Taxonomy" id="2448030"/>
    <lineage>
        <taxon>Bacteria</taxon>
        <taxon>Bacillati</taxon>
        <taxon>Bacillota</taxon>
        <taxon>Bacilli</taxon>
        <taxon>Bacillales</taxon>
        <taxon>Bacillaceae</taxon>
        <taxon>Oceanobacillus</taxon>
    </lineage>
</organism>
<evidence type="ECO:0000313" key="3">
    <source>
        <dbReference type="Proteomes" id="UP000270219"/>
    </source>
</evidence>
<name>A0A498DFF1_9BACI</name>
<dbReference type="Proteomes" id="UP000270219">
    <property type="component" value="Unassembled WGS sequence"/>
</dbReference>
<feature type="region of interest" description="Disordered" evidence="1">
    <location>
        <begin position="46"/>
        <end position="77"/>
    </location>
</feature>